<dbReference type="Pfam" id="PF01925">
    <property type="entry name" value="TauE"/>
    <property type="match status" value="1"/>
</dbReference>
<feature type="transmembrane region" description="Helical" evidence="8">
    <location>
        <begin position="165"/>
        <end position="187"/>
    </location>
</feature>
<evidence type="ECO:0000256" key="3">
    <source>
        <dbReference type="ARBA" id="ARBA00022448"/>
    </source>
</evidence>
<dbReference type="PANTHER" id="PTHR30269:SF37">
    <property type="entry name" value="MEMBRANE TRANSPORTER PROTEIN"/>
    <property type="match status" value="1"/>
</dbReference>
<organism evidence="9">
    <name type="scientific">uncultured Thiotrichaceae bacterium</name>
    <dbReference type="NCBI Taxonomy" id="298394"/>
    <lineage>
        <taxon>Bacteria</taxon>
        <taxon>Pseudomonadati</taxon>
        <taxon>Pseudomonadota</taxon>
        <taxon>Gammaproteobacteria</taxon>
        <taxon>Thiotrichales</taxon>
        <taxon>Thiotrichaceae</taxon>
        <taxon>environmental samples</taxon>
    </lineage>
</organism>
<feature type="transmembrane region" description="Helical" evidence="8">
    <location>
        <begin position="98"/>
        <end position="115"/>
    </location>
</feature>
<protein>
    <recommendedName>
        <fullName evidence="8">Probable membrane transporter protein</fullName>
    </recommendedName>
</protein>
<evidence type="ECO:0000256" key="6">
    <source>
        <dbReference type="ARBA" id="ARBA00022989"/>
    </source>
</evidence>
<keyword evidence="7 8" id="KW-0472">Membrane</keyword>
<comment type="similarity">
    <text evidence="2 8">Belongs to the 4-toluene sulfonate uptake permease (TSUP) (TC 2.A.102) family.</text>
</comment>
<keyword evidence="4 8" id="KW-1003">Cell membrane</keyword>
<keyword evidence="5 8" id="KW-0812">Transmembrane</keyword>
<evidence type="ECO:0000256" key="4">
    <source>
        <dbReference type="ARBA" id="ARBA00022475"/>
    </source>
</evidence>
<comment type="subcellular location">
    <subcellularLocation>
        <location evidence="1 8">Cell membrane</location>
        <topology evidence="1 8">Multi-pass membrane protein</topology>
    </subcellularLocation>
</comment>
<feature type="transmembrane region" description="Helical" evidence="8">
    <location>
        <begin position="223"/>
        <end position="243"/>
    </location>
</feature>
<keyword evidence="6 8" id="KW-1133">Transmembrane helix</keyword>
<evidence type="ECO:0000256" key="2">
    <source>
        <dbReference type="ARBA" id="ARBA00009142"/>
    </source>
</evidence>
<evidence type="ECO:0000256" key="7">
    <source>
        <dbReference type="ARBA" id="ARBA00023136"/>
    </source>
</evidence>
<dbReference type="EMBL" id="CACVAY010000141">
    <property type="protein sequence ID" value="CAA6827671.1"/>
    <property type="molecule type" value="Genomic_DNA"/>
</dbReference>
<dbReference type="AlphaFoldDB" id="A0A6S6UBG2"/>
<evidence type="ECO:0000313" key="9">
    <source>
        <dbReference type="EMBL" id="CAA6827671.1"/>
    </source>
</evidence>
<accession>A0A6S6UBG2</accession>
<feature type="transmembrane region" description="Helical" evidence="8">
    <location>
        <begin position="193"/>
        <end position="211"/>
    </location>
</feature>
<keyword evidence="3" id="KW-0813">Transport</keyword>
<evidence type="ECO:0000256" key="8">
    <source>
        <dbReference type="RuleBase" id="RU363041"/>
    </source>
</evidence>
<proteinExistence type="inferred from homology"/>
<name>A0A6S6UBG2_9GAMM</name>
<evidence type="ECO:0000256" key="1">
    <source>
        <dbReference type="ARBA" id="ARBA00004651"/>
    </source>
</evidence>
<feature type="transmembrane region" description="Helical" evidence="8">
    <location>
        <begin position="35"/>
        <end position="60"/>
    </location>
</feature>
<dbReference type="PANTHER" id="PTHR30269">
    <property type="entry name" value="TRANSMEMBRANE PROTEIN YFCA"/>
    <property type="match status" value="1"/>
</dbReference>
<dbReference type="GO" id="GO:0005886">
    <property type="term" value="C:plasma membrane"/>
    <property type="evidence" value="ECO:0007669"/>
    <property type="project" value="UniProtKB-SubCell"/>
</dbReference>
<dbReference type="InterPro" id="IPR002781">
    <property type="entry name" value="TM_pro_TauE-like"/>
</dbReference>
<dbReference type="InterPro" id="IPR052017">
    <property type="entry name" value="TSUP"/>
</dbReference>
<evidence type="ECO:0000256" key="5">
    <source>
        <dbReference type="ARBA" id="ARBA00022692"/>
    </source>
</evidence>
<sequence length="245" mass="26814">MSIEQYTIAAIIIFAAYFIRGIAGFGSGLVAIPFLVLFAPLTFAVSLILLLDFAASLIIGGFDRKRVQWQEVAWLIPFTIIGVYTGTKLLVTIPLVPLLITLAVFIFFFAIRSLFNIHGEKTISKWWSIPASFIGGIVGALFGTNAPPYVIYLNHRIHDKTLLRATFSALFVMDGIIRIGIFFLAGLLLSQTIWWSALGAIPVMLAALYVGGNFHTGLTQVQITRIIGVLLLLSSISLLIKAINT</sequence>
<reference evidence="9" key="1">
    <citation type="submission" date="2020-01" db="EMBL/GenBank/DDBJ databases">
        <authorList>
            <person name="Meier V. D."/>
            <person name="Meier V D."/>
        </authorList>
    </citation>
    <scope>NUCLEOTIDE SEQUENCE</scope>
    <source>
        <strain evidence="9">HLG_WM_MAG_07</strain>
    </source>
</reference>
<gene>
    <name evidence="9" type="ORF">HELGO_WM8460</name>
</gene>
<feature type="transmembrane region" description="Helical" evidence="8">
    <location>
        <begin position="127"/>
        <end position="153"/>
    </location>
</feature>